<feature type="chain" id="PRO_5045260848" evidence="1">
    <location>
        <begin position="30"/>
        <end position="327"/>
    </location>
</feature>
<organism evidence="2 3">
    <name type="scientific">Actinomadura fibrosa</name>
    <dbReference type="NCBI Taxonomy" id="111802"/>
    <lineage>
        <taxon>Bacteria</taxon>
        <taxon>Bacillati</taxon>
        <taxon>Actinomycetota</taxon>
        <taxon>Actinomycetes</taxon>
        <taxon>Streptosporangiales</taxon>
        <taxon>Thermomonosporaceae</taxon>
        <taxon>Actinomadura</taxon>
    </lineage>
</organism>
<evidence type="ECO:0000313" key="3">
    <source>
        <dbReference type="Proteomes" id="UP001597063"/>
    </source>
</evidence>
<comment type="caution">
    <text evidence="2">The sequence shown here is derived from an EMBL/GenBank/DDBJ whole genome shotgun (WGS) entry which is preliminary data.</text>
</comment>
<reference evidence="3" key="1">
    <citation type="journal article" date="2019" name="Int. J. Syst. Evol. Microbiol.">
        <title>The Global Catalogue of Microorganisms (GCM) 10K type strain sequencing project: providing services to taxonomists for standard genome sequencing and annotation.</title>
        <authorList>
            <consortium name="The Broad Institute Genomics Platform"/>
            <consortium name="The Broad Institute Genome Sequencing Center for Infectious Disease"/>
            <person name="Wu L."/>
            <person name="Ma J."/>
        </authorList>
    </citation>
    <scope>NUCLEOTIDE SEQUENCE [LARGE SCALE GENOMIC DNA]</scope>
    <source>
        <strain evidence="3">JCM 9371</strain>
    </source>
</reference>
<keyword evidence="1" id="KW-0732">Signal</keyword>
<protein>
    <submittedName>
        <fullName evidence="2">Uncharacterized protein</fullName>
    </submittedName>
</protein>
<dbReference type="RefSeq" id="WP_131763629.1">
    <property type="nucleotide sequence ID" value="NZ_CAACUY010000369.1"/>
</dbReference>
<sequence length="327" mass="34981">MMVRRLVRPLTAMPLTCCLLDLTFSSAHAVTTAGHAAPDRPPAAVAYTAPWPDPCLRDLSCTKYRLAAMSSSERLSVVSYLQRRPAQRFERGFARWNALQAFVEVLAADGLGQPGTWSAYVDGAALEALVRGLALALGLSGDDYGNPGARRWARYLTRLAAGRLDVKAVHNREWAGAEQASIDHGRRPGYNPATPSRTERALLAASELYRLALRNESTIMFALGALHQPRLTHCYDWLTDTRNPLPVRDGARTLVAVTRVPPDLAATAAALTRLARDYPSCTHGFTPAHGGFTSAHGRFSPAHGGGGLGAPPAFKAGAAAGARGRPV</sequence>
<gene>
    <name evidence="2" type="ORF">ACFQZM_16980</name>
</gene>
<accession>A0ABW2XKN8</accession>
<keyword evidence="3" id="KW-1185">Reference proteome</keyword>
<feature type="signal peptide" evidence="1">
    <location>
        <begin position="1"/>
        <end position="29"/>
    </location>
</feature>
<name>A0ABW2XKN8_9ACTN</name>
<dbReference type="Proteomes" id="UP001597063">
    <property type="component" value="Unassembled WGS sequence"/>
</dbReference>
<proteinExistence type="predicted"/>
<evidence type="ECO:0000313" key="2">
    <source>
        <dbReference type="EMBL" id="MFD0686195.1"/>
    </source>
</evidence>
<evidence type="ECO:0000256" key="1">
    <source>
        <dbReference type="SAM" id="SignalP"/>
    </source>
</evidence>
<dbReference type="EMBL" id="JBHTGP010000008">
    <property type="protein sequence ID" value="MFD0686195.1"/>
    <property type="molecule type" value="Genomic_DNA"/>
</dbReference>